<evidence type="ECO:0000256" key="3">
    <source>
        <dbReference type="ARBA" id="ARBA00022490"/>
    </source>
</evidence>
<dbReference type="PANTHER" id="PTHR34471:SF1">
    <property type="entry name" value="ARGININE REPRESSOR"/>
    <property type="match status" value="1"/>
</dbReference>
<evidence type="ECO:0000256" key="4">
    <source>
        <dbReference type="ARBA" id="ARBA00022491"/>
    </source>
</evidence>
<proteinExistence type="inferred from homology"/>
<dbReference type="Gene3D" id="3.30.1360.40">
    <property type="match status" value="1"/>
</dbReference>
<dbReference type="PANTHER" id="PTHR34471">
    <property type="entry name" value="ARGININE REPRESSOR"/>
    <property type="match status" value="1"/>
</dbReference>
<dbReference type="InterPro" id="IPR036388">
    <property type="entry name" value="WH-like_DNA-bd_sf"/>
</dbReference>
<dbReference type="AlphaFoldDB" id="A0A921ITJ3"/>
<keyword evidence="3 8" id="KW-0963">Cytoplasm</keyword>
<evidence type="ECO:0000256" key="6">
    <source>
        <dbReference type="ARBA" id="ARBA00023125"/>
    </source>
</evidence>
<evidence type="ECO:0000259" key="10">
    <source>
        <dbReference type="Pfam" id="PF02863"/>
    </source>
</evidence>
<dbReference type="EMBL" id="DYVF01000053">
    <property type="protein sequence ID" value="HJG31560.1"/>
    <property type="molecule type" value="Genomic_DNA"/>
</dbReference>
<comment type="pathway">
    <text evidence="8">Amino-acid biosynthesis; L-arginine biosynthesis [regulation].</text>
</comment>
<keyword evidence="4 8" id="KW-0678">Repressor</keyword>
<dbReference type="GO" id="GO:0005737">
    <property type="term" value="C:cytoplasm"/>
    <property type="evidence" value="ECO:0007669"/>
    <property type="project" value="UniProtKB-SubCell"/>
</dbReference>
<dbReference type="InterPro" id="IPR036251">
    <property type="entry name" value="Arg_repress_C_sf"/>
</dbReference>
<keyword evidence="5 8" id="KW-0805">Transcription regulation</keyword>
<evidence type="ECO:0000256" key="2">
    <source>
        <dbReference type="ARBA" id="ARBA00008316"/>
    </source>
</evidence>
<dbReference type="Proteomes" id="UP000746751">
    <property type="component" value="Unassembled WGS sequence"/>
</dbReference>
<keyword evidence="7 8" id="KW-0804">Transcription</keyword>
<dbReference type="InterPro" id="IPR001669">
    <property type="entry name" value="Arg_repress"/>
</dbReference>
<dbReference type="Pfam" id="PF02863">
    <property type="entry name" value="Arg_repressor_C"/>
    <property type="match status" value="1"/>
</dbReference>
<evidence type="ECO:0000256" key="8">
    <source>
        <dbReference type="HAMAP-Rule" id="MF_00173"/>
    </source>
</evidence>
<organism evidence="11 12">
    <name type="scientific">Collinsella ihumii</name>
    <dbReference type="NCBI Taxonomy" id="1720204"/>
    <lineage>
        <taxon>Bacteria</taxon>
        <taxon>Bacillati</taxon>
        <taxon>Actinomycetota</taxon>
        <taxon>Coriobacteriia</taxon>
        <taxon>Coriobacteriales</taxon>
        <taxon>Coriobacteriaceae</taxon>
        <taxon>Collinsella</taxon>
    </lineage>
</organism>
<reference evidence="11" key="2">
    <citation type="submission" date="2021-09" db="EMBL/GenBank/DDBJ databases">
        <authorList>
            <person name="Gilroy R."/>
        </authorList>
    </citation>
    <scope>NUCLEOTIDE SEQUENCE</scope>
    <source>
        <strain evidence="11">ChiGjej2B2-7701</strain>
    </source>
</reference>
<comment type="subcellular location">
    <subcellularLocation>
        <location evidence="1 8">Cytoplasm</location>
    </subcellularLocation>
</comment>
<dbReference type="SUPFAM" id="SSF55252">
    <property type="entry name" value="C-terminal domain of arginine repressor"/>
    <property type="match status" value="1"/>
</dbReference>
<feature type="domain" description="Arginine repressor DNA-binding" evidence="9">
    <location>
        <begin position="4"/>
        <end position="65"/>
    </location>
</feature>
<dbReference type="InterPro" id="IPR036390">
    <property type="entry name" value="WH_DNA-bd_sf"/>
</dbReference>
<keyword evidence="8" id="KW-0028">Amino-acid biosynthesis</keyword>
<keyword evidence="6 8" id="KW-0238">DNA-binding</keyword>
<dbReference type="GO" id="GO:0003677">
    <property type="term" value="F:DNA binding"/>
    <property type="evidence" value="ECO:0007669"/>
    <property type="project" value="UniProtKB-KW"/>
</dbReference>
<dbReference type="InterPro" id="IPR020900">
    <property type="entry name" value="Arg_repress_DNA-bd"/>
</dbReference>
<dbReference type="SUPFAM" id="SSF46785">
    <property type="entry name" value="Winged helix' DNA-binding domain"/>
    <property type="match status" value="1"/>
</dbReference>
<feature type="domain" description="Arginine repressor C-terminal" evidence="10">
    <location>
        <begin position="73"/>
        <end position="137"/>
    </location>
</feature>
<gene>
    <name evidence="8" type="primary">argR</name>
    <name evidence="11" type="ORF">K8U80_09240</name>
</gene>
<dbReference type="GO" id="GO:0051259">
    <property type="term" value="P:protein complex oligomerization"/>
    <property type="evidence" value="ECO:0007669"/>
    <property type="project" value="InterPro"/>
</dbReference>
<keyword evidence="8" id="KW-0055">Arginine biosynthesis</keyword>
<evidence type="ECO:0000313" key="11">
    <source>
        <dbReference type="EMBL" id="HJG31560.1"/>
    </source>
</evidence>
<dbReference type="HAMAP" id="MF_00173">
    <property type="entry name" value="Arg_repressor"/>
    <property type="match status" value="1"/>
</dbReference>
<dbReference type="GO" id="GO:0006526">
    <property type="term" value="P:L-arginine biosynthetic process"/>
    <property type="evidence" value="ECO:0007669"/>
    <property type="project" value="UniProtKB-KW"/>
</dbReference>
<dbReference type="InterPro" id="IPR020899">
    <property type="entry name" value="Arg_repress_C"/>
</dbReference>
<dbReference type="PRINTS" id="PR01467">
    <property type="entry name" value="ARGREPRESSOR"/>
</dbReference>
<dbReference type="GO" id="GO:1900079">
    <property type="term" value="P:regulation of arginine biosynthetic process"/>
    <property type="evidence" value="ECO:0007669"/>
    <property type="project" value="UniProtKB-UniRule"/>
</dbReference>
<evidence type="ECO:0000256" key="5">
    <source>
        <dbReference type="ARBA" id="ARBA00023015"/>
    </source>
</evidence>
<dbReference type="GO" id="GO:0003700">
    <property type="term" value="F:DNA-binding transcription factor activity"/>
    <property type="evidence" value="ECO:0007669"/>
    <property type="project" value="UniProtKB-UniRule"/>
</dbReference>
<evidence type="ECO:0000313" key="12">
    <source>
        <dbReference type="Proteomes" id="UP000746751"/>
    </source>
</evidence>
<comment type="similarity">
    <text evidence="2 8">Belongs to the ArgR family.</text>
</comment>
<evidence type="ECO:0000259" key="9">
    <source>
        <dbReference type="Pfam" id="PF01316"/>
    </source>
</evidence>
<sequence length="145" mass="15805">MAKKRNGRQDAIREIVRNKEVRTQRNLVEELKIAGYECTQATVSRDIADMGLRKLPEGVYVLAEDLHLQRMVSELVVDVLRTGNLVLVKAQPGTASGIAAAIDAAELPDVLGSLAGNDTILVIAQTAEDGERLEGMISKLRSVRK</sequence>
<dbReference type="GO" id="GO:0034618">
    <property type="term" value="F:arginine binding"/>
    <property type="evidence" value="ECO:0007669"/>
    <property type="project" value="InterPro"/>
</dbReference>
<reference evidence="11" key="1">
    <citation type="journal article" date="2021" name="PeerJ">
        <title>Extensive microbial diversity within the chicken gut microbiome revealed by metagenomics and culture.</title>
        <authorList>
            <person name="Gilroy R."/>
            <person name="Ravi A."/>
            <person name="Getino M."/>
            <person name="Pursley I."/>
            <person name="Horton D.L."/>
            <person name="Alikhan N.F."/>
            <person name="Baker D."/>
            <person name="Gharbi K."/>
            <person name="Hall N."/>
            <person name="Watson M."/>
            <person name="Adriaenssens E.M."/>
            <person name="Foster-Nyarko E."/>
            <person name="Jarju S."/>
            <person name="Secka A."/>
            <person name="Antonio M."/>
            <person name="Oren A."/>
            <person name="Chaudhuri R.R."/>
            <person name="La Ragione R."/>
            <person name="Hildebrand F."/>
            <person name="Pallen M.J."/>
        </authorList>
    </citation>
    <scope>NUCLEOTIDE SEQUENCE</scope>
    <source>
        <strain evidence="11">ChiGjej2B2-7701</strain>
    </source>
</reference>
<accession>A0A921ITJ3</accession>
<comment type="caution">
    <text evidence="11">The sequence shown here is derived from an EMBL/GenBank/DDBJ whole genome shotgun (WGS) entry which is preliminary data.</text>
</comment>
<evidence type="ECO:0000256" key="1">
    <source>
        <dbReference type="ARBA" id="ARBA00004496"/>
    </source>
</evidence>
<evidence type="ECO:0000256" key="7">
    <source>
        <dbReference type="ARBA" id="ARBA00023163"/>
    </source>
</evidence>
<name>A0A921ITJ3_9ACTN</name>
<protein>
    <recommendedName>
        <fullName evidence="8">Arginine repressor</fullName>
    </recommendedName>
</protein>
<comment type="function">
    <text evidence="8">Regulates arginine biosynthesis genes.</text>
</comment>
<dbReference type="Pfam" id="PF01316">
    <property type="entry name" value="Arg_repressor"/>
    <property type="match status" value="1"/>
</dbReference>
<dbReference type="Gene3D" id="1.10.10.10">
    <property type="entry name" value="Winged helix-like DNA-binding domain superfamily/Winged helix DNA-binding domain"/>
    <property type="match status" value="1"/>
</dbReference>